<dbReference type="Gene3D" id="3.80.10.10">
    <property type="entry name" value="Ribonuclease Inhibitor"/>
    <property type="match status" value="1"/>
</dbReference>
<dbReference type="OrthoDB" id="598235at2759"/>
<keyword evidence="4" id="KW-0067">ATP-binding</keyword>
<dbReference type="GO" id="GO:0006952">
    <property type="term" value="P:defense response"/>
    <property type="evidence" value="ECO:0007669"/>
    <property type="project" value="UniProtKB-KW"/>
</dbReference>
<keyword evidence="8" id="KW-1185">Reference proteome</keyword>
<dbReference type="InterPro" id="IPR055414">
    <property type="entry name" value="LRR_R13L4/SHOC2-like"/>
</dbReference>
<dbReference type="CDD" id="cd14798">
    <property type="entry name" value="RX-CC_like"/>
    <property type="match status" value="1"/>
</dbReference>
<evidence type="ECO:0000313" key="7">
    <source>
        <dbReference type="EMBL" id="KAF7124003.1"/>
    </source>
</evidence>
<dbReference type="InterPro" id="IPR041118">
    <property type="entry name" value="Rx_N"/>
</dbReference>
<keyword evidence="1" id="KW-0677">Repeat</keyword>
<dbReference type="Proteomes" id="UP000626092">
    <property type="component" value="Unassembled WGS sequence"/>
</dbReference>
<feature type="domain" description="Disease resistance R13L4/SHOC-2-like LRR" evidence="6">
    <location>
        <begin position="170"/>
        <end position="300"/>
    </location>
</feature>
<keyword evidence="2" id="KW-0547">Nucleotide-binding</keyword>
<dbReference type="GO" id="GO:0005524">
    <property type="term" value="F:ATP binding"/>
    <property type="evidence" value="ECO:0007669"/>
    <property type="project" value="UniProtKB-KW"/>
</dbReference>
<gene>
    <name evidence="7" type="ORF">RHSIM_Rhsim12G0122700</name>
</gene>
<evidence type="ECO:0000256" key="1">
    <source>
        <dbReference type="ARBA" id="ARBA00022737"/>
    </source>
</evidence>
<sequence length="331" mass="38223">MASIAVKVVVEKLASLLAQEAQFLGGVRRGVSELRDDLESMRSFLHDAESRIETENGVKTWVKQVRDAAHDTEDILDEFSLRLSVPPRQGQNGDFILSLRRIFHQIRQLRTRHRLAVQIEDVKRKIKHISDRRNAFSFRRTEEVTMSLGKAFFKGFRMLGLLELDRMLVYEFPPELSEMIHLRLPNLPKWIASLEYLGKLVLQYSNLKDDPLKALQGLPNLVILELRDAYAGKELRCEVSEGYPRLKKLGLMILRQLKSVRVEQGAMAELRELDIASCEKLETVPSGIQHLGNLKDLTVWDMPREFNEKIERPDGEDSWMVQHVTNIQVFL</sequence>
<accession>A0A834G3U7</accession>
<name>A0A834G3U7_RHOSS</name>
<evidence type="ECO:0008006" key="9">
    <source>
        <dbReference type="Google" id="ProtNLM"/>
    </source>
</evidence>
<evidence type="ECO:0000256" key="4">
    <source>
        <dbReference type="ARBA" id="ARBA00022840"/>
    </source>
</evidence>
<protein>
    <recommendedName>
        <fullName evidence="9">Rx N-terminal domain-containing protein</fullName>
    </recommendedName>
</protein>
<dbReference type="InterPro" id="IPR038005">
    <property type="entry name" value="RX-like_CC"/>
</dbReference>
<keyword evidence="3" id="KW-0611">Plant defense</keyword>
<dbReference type="AlphaFoldDB" id="A0A834G3U7"/>
<evidence type="ECO:0000313" key="8">
    <source>
        <dbReference type="Proteomes" id="UP000626092"/>
    </source>
</evidence>
<feature type="domain" description="Disease resistance N-terminal" evidence="5">
    <location>
        <begin position="5"/>
        <end position="87"/>
    </location>
</feature>
<dbReference type="Pfam" id="PF23598">
    <property type="entry name" value="LRR_14"/>
    <property type="match status" value="1"/>
</dbReference>
<evidence type="ECO:0000259" key="6">
    <source>
        <dbReference type="Pfam" id="PF23598"/>
    </source>
</evidence>
<dbReference type="PANTHER" id="PTHR19338:SF32">
    <property type="entry name" value="OS06G0287500 PROTEIN"/>
    <property type="match status" value="1"/>
</dbReference>
<evidence type="ECO:0000256" key="2">
    <source>
        <dbReference type="ARBA" id="ARBA00022741"/>
    </source>
</evidence>
<evidence type="ECO:0000256" key="3">
    <source>
        <dbReference type="ARBA" id="ARBA00022821"/>
    </source>
</evidence>
<dbReference type="Pfam" id="PF18052">
    <property type="entry name" value="Rx_N"/>
    <property type="match status" value="1"/>
</dbReference>
<dbReference type="InterPro" id="IPR032675">
    <property type="entry name" value="LRR_dom_sf"/>
</dbReference>
<proteinExistence type="predicted"/>
<comment type="caution">
    <text evidence="7">The sequence shown here is derived from an EMBL/GenBank/DDBJ whole genome shotgun (WGS) entry which is preliminary data.</text>
</comment>
<dbReference type="PANTHER" id="PTHR19338">
    <property type="entry name" value="TRANSLOCASE OF INNER MITOCHONDRIAL MEMBRANE 13 HOMOLOG"/>
    <property type="match status" value="1"/>
</dbReference>
<reference evidence="7" key="1">
    <citation type="submission" date="2019-11" db="EMBL/GenBank/DDBJ databases">
        <authorList>
            <person name="Liu Y."/>
            <person name="Hou J."/>
            <person name="Li T.-Q."/>
            <person name="Guan C.-H."/>
            <person name="Wu X."/>
            <person name="Wu H.-Z."/>
            <person name="Ling F."/>
            <person name="Zhang R."/>
            <person name="Shi X.-G."/>
            <person name="Ren J.-P."/>
            <person name="Chen E.-F."/>
            <person name="Sun J.-M."/>
        </authorList>
    </citation>
    <scope>NUCLEOTIDE SEQUENCE</scope>
    <source>
        <strain evidence="7">Adult_tree_wgs_1</strain>
        <tissue evidence="7">Leaves</tissue>
    </source>
</reference>
<evidence type="ECO:0000259" key="5">
    <source>
        <dbReference type="Pfam" id="PF18052"/>
    </source>
</evidence>
<dbReference type="Gene3D" id="1.20.5.4130">
    <property type="match status" value="1"/>
</dbReference>
<dbReference type="SUPFAM" id="SSF52058">
    <property type="entry name" value="L domain-like"/>
    <property type="match status" value="1"/>
</dbReference>
<organism evidence="7 8">
    <name type="scientific">Rhododendron simsii</name>
    <name type="common">Sims's rhododendron</name>
    <dbReference type="NCBI Taxonomy" id="118357"/>
    <lineage>
        <taxon>Eukaryota</taxon>
        <taxon>Viridiplantae</taxon>
        <taxon>Streptophyta</taxon>
        <taxon>Embryophyta</taxon>
        <taxon>Tracheophyta</taxon>
        <taxon>Spermatophyta</taxon>
        <taxon>Magnoliopsida</taxon>
        <taxon>eudicotyledons</taxon>
        <taxon>Gunneridae</taxon>
        <taxon>Pentapetalae</taxon>
        <taxon>asterids</taxon>
        <taxon>Ericales</taxon>
        <taxon>Ericaceae</taxon>
        <taxon>Ericoideae</taxon>
        <taxon>Rhodoreae</taxon>
        <taxon>Rhododendron</taxon>
    </lineage>
</organism>
<dbReference type="EMBL" id="WJXA01000012">
    <property type="protein sequence ID" value="KAF7124003.1"/>
    <property type="molecule type" value="Genomic_DNA"/>
</dbReference>